<organism evidence="2 3">
    <name type="scientific">Theileria orientalis</name>
    <dbReference type="NCBI Taxonomy" id="68886"/>
    <lineage>
        <taxon>Eukaryota</taxon>
        <taxon>Sar</taxon>
        <taxon>Alveolata</taxon>
        <taxon>Apicomplexa</taxon>
        <taxon>Aconoidasida</taxon>
        <taxon>Piroplasmida</taxon>
        <taxon>Theileriidae</taxon>
        <taxon>Theileria</taxon>
    </lineage>
</organism>
<accession>A0A976M9D5</accession>
<gene>
    <name evidence="2" type="ORF">MACK_000144</name>
</gene>
<feature type="region of interest" description="Disordered" evidence="1">
    <location>
        <begin position="599"/>
        <end position="641"/>
    </location>
</feature>
<feature type="compositionally biased region" description="Basic and acidic residues" evidence="1">
    <location>
        <begin position="271"/>
        <end position="281"/>
    </location>
</feature>
<protein>
    <submittedName>
        <fullName evidence="2">Uncharacterized protein</fullName>
    </submittedName>
</protein>
<dbReference type="EMBL" id="CP056069">
    <property type="protein sequence ID" value="UKK00076.2"/>
    <property type="molecule type" value="Genomic_DNA"/>
</dbReference>
<dbReference type="InterPro" id="IPR032157">
    <property type="entry name" value="PAC4"/>
</dbReference>
<name>A0A976M9D5_THEOR</name>
<feature type="region of interest" description="Disordered" evidence="1">
    <location>
        <begin position="271"/>
        <end position="290"/>
    </location>
</feature>
<dbReference type="GO" id="GO:0043248">
    <property type="term" value="P:proteasome assembly"/>
    <property type="evidence" value="ECO:0007669"/>
    <property type="project" value="InterPro"/>
</dbReference>
<sequence length="1445" mass="166760">MEIIRRKFIVSDVNLNFMAVVFSKNTYFWVGDNRYTCRDLQCSFPLKNIKDEQSAGTTLLGNLDSISNEIANTLAKIYKRGIFMSVNIDELDSSFLPEFQEKLFKLIFELFPREKTDSSVVKTTWMEHHIETLDVSESTSNDKQTDSNSLNEPYKPVFSDKSKLSASMYDAESQSSESSMYEDFGDFDPSNFRLTPHTTISPKREACLSSEFKSIDSYDSFMVLSIADSEDFIDDKDGNKYKLEEDLVVDNSDDENLAVIDTMLRDNENRIENEVDNDKSNLDGSVSDETKKGDSIEEVFIDLETNSSEKGNEVTAGNVSFDINTNYNLKDKSIEKLTSGTDSSEERDSLDSGRIIQYFKHEKVSEVCKRLKEDLIGTREQNPEELPLSDELPFSERVYNYISDLKAYSTISSNEANYSRLSSVDFKALQTTETSDTLGADERAKDFEKELEPQEQHQSLSLYVLKEQKEPKKVLKEGGAPNSFEQQSEAFSEYDGKEDRSKQLEQRENEVIGNDMGYDEQEYDKVIGLEFRANSLPENEIPEDKQEYVQEEVDSKGILKERSFEMDLKSLQYPTKRSLVYQEEGSGREMMVENELNRDQYKKQKQQPQLQQSQPQQLQEKNYSKDDKIVDTSKSMDKDNVDHMKSTGRYYRLEKLNDATGVTYIGQVDSSRGLDYANRVDGVSGVSYQGILDNKGSLMYVNRGYDMDRVAHDYNFNEFNRLGSLERPTSLEKFNNLEKLNSLDRTNSINSVNNLDRLNSLDGLNVIKNPNTLQNVNTMQTFNSIQTVNSKSKYSKNERVNSVNEASYEDKTTTDRLVDENMSKLVSTKRGVGGEECESWEGLDCMLSSYGVNLVYSCLRSIKIVVGDNLHEYDVYTGTKKYMNEFIELLRRLNDSERKLRSDFISLEKNDYSLEATRNSYLSLMKENSRLKGLLNYYKNYLKLQRDTIKLKGDNIAVIRSEILSKLNQFQEVSRVAEKNERMLTMENSLLSVYDQTGFFILPLQNEGFHNFAYVINYNYYTHHVRSVGTVRDKVGTREERYREDGRTMKDSFAQRDEKARGELSVEMLEKLKLLESLPYKPRKIEPDLELKVFVYFESCTTTSSDQYMLMGSNSSNSSGSNYDFFGGNKILGNGDSKEVGSTGRRGVVNGSSKVVGKVIGAEAGSDSKRDEFKEINVNIDMNTNIDLYTLKNELKLVLYSPLHKDTPYYRFKHDLVLYFNSRLNTMFNEYLEDQSETLQLKEVLKKVVEITKELNVKFVYYLKQFTQLVKMSTNYNYFHTKDQQENHQHQYNHQHKKAKIDEFTEYKANNTLSKERKGEEYSEFAMSTDSRSKGEKNKNKVLRLMLIFKDNMPCLWCNVNFNFNHNFARNQKQTPYSSVTRERGINKDNLVSSVQFDFVHSLNKAYLSRYKDSLLQVNKLLTSAEDGNIVDLLMAALNSQRFYI</sequence>
<feature type="compositionally biased region" description="Low complexity" evidence="1">
    <location>
        <begin position="606"/>
        <end position="619"/>
    </location>
</feature>
<dbReference type="Pfam" id="PF16093">
    <property type="entry name" value="PAC4"/>
    <property type="match status" value="1"/>
</dbReference>
<feature type="region of interest" description="Disordered" evidence="1">
    <location>
        <begin position="135"/>
        <end position="156"/>
    </location>
</feature>
<feature type="compositionally biased region" description="Basic and acidic residues" evidence="1">
    <location>
        <begin position="494"/>
        <end position="510"/>
    </location>
</feature>
<feature type="compositionally biased region" description="Basic and acidic residues" evidence="1">
    <location>
        <begin position="622"/>
        <end position="641"/>
    </location>
</feature>
<evidence type="ECO:0000313" key="3">
    <source>
        <dbReference type="Proteomes" id="UP000244811"/>
    </source>
</evidence>
<evidence type="ECO:0000256" key="1">
    <source>
        <dbReference type="SAM" id="MobiDB-lite"/>
    </source>
</evidence>
<dbReference type="Proteomes" id="UP000244811">
    <property type="component" value="Chromosome 1"/>
</dbReference>
<feature type="compositionally biased region" description="Polar residues" evidence="1">
    <location>
        <begin position="135"/>
        <end position="151"/>
    </location>
</feature>
<proteinExistence type="predicted"/>
<evidence type="ECO:0000313" key="2">
    <source>
        <dbReference type="EMBL" id="UKK00076.2"/>
    </source>
</evidence>
<feature type="region of interest" description="Disordered" evidence="1">
    <location>
        <begin position="474"/>
        <end position="514"/>
    </location>
</feature>
<reference evidence="2" key="1">
    <citation type="submission" date="2022-07" db="EMBL/GenBank/DDBJ databases">
        <title>Evaluation of T. orientalis genome assembly methods using nanopore sequencing and analysis of variation between genomes.</title>
        <authorList>
            <person name="Yam J."/>
            <person name="Micallef M.L."/>
            <person name="Liu M."/>
            <person name="Djordjevic S.P."/>
            <person name="Bogema D.R."/>
            <person name="Jenkins C."/>
        </authorList>
    </citation>
    <scope>NUCLEOTIDE SEQUENCE</scope>
    <source>
        <strain evidence="2">Goon Nure</strain>
    </source>
</reference>